<evidence type="ECO:0000313" key="1">
    <source>
        <dbReference type="EMBL" id="OCG73365.1"/>
    </source>
</evidence>
<dbReference type="Pfam" id="PF07331">
    <property type="entry name" value="TctB"/>
    <property type="match status" value="1"/>
</dbReference>
<organism evidence="1 2">
    <name type="scientific">Microbacterium sediminis</name>
    <dbReference type="NCBI Taxonomy" id="904291"/>
    <lineage>
        <taxon>Bacteria</taxon>
        <taxon>Bacillati</taxon>
        <taxon>Actinomycetota</taxon>
        <taxon>Actinomycetes</taxon>
        <taxon>Micrococcales</taxon>
        <taxon>Microbacteriaceae</taxon>
        <taxon>Microbacterium</taxon>
    </lineage>
</organism>
<dbReference type="RefSeq" id="WP_067027025.1">
    <property type="nucleotide sequence ID" value="NZ_CP038256.1"/>
</dbReference>
<dbReference type="OrthoDB" id="5119225at2"/>
<name>A0A1B9N9U3_9MICO</name>
<accession>A0A1B9N9U3</accession>
<keyword evidence="2" id="KW-1185">Reference proteome</keyword>
<dbReference type="Proteomes" id="UP000093355">
    <property type="component" value="Unassembled WGS sequence"/>
</dbReference>
<dbReference type="STRING" id="904291.A7J15_08765"/>
<dbReference type="EMBL" id="LXMD01000025">
    <property type="protein sequence ID" value="OCG73365.1"/>
    <property type="molecule type" value="Genomic_DNA"/>
</dbReference>
<sequence>MSAPTTGGVAGSAPAPRPRVGELIFVGIVFAFSIVALLMVGAIREPIGSSNVIGARVMPYAVCILLLVTSAAALVTVLRGNVGLPEEGEDVDAEAKTSWRTVILLTLAFASLMVVIPLAGWPIAVTVLFAGASLALGAASWWKALLLGAGLGVLTQLIFGVGLGLSLPPFGTILPGVFGG</sequence>
<reference evidence="1 2" key="1">
    <citation type="submission" date="2016-05" db="EMBL/GenBank/DDBJ databases">
        <authorList>
            <person name="Lavstsen T."/>
            <person name="Jespersen J.S."/>
        </authorList>
    </citation>
    <scope>NUCLEOTIDE SEQUENCE [LARGE SCALE GENOMIC DNA]</scope>
    <source>
        <strain evidence="1 2">YLB-01</strain>
    </source>
</reference>
<protein>
    <submittedName>
        <fullName evidence="1">Uncharacterized protein</fullName>
    </submittedName>
</protein>
<dbReference type="AlphaFoldDB" id="A0A1B9N9U3"/>
<proteinExistence type="predicted"/>
<gene>
    <name evidence="1" type="ORF">A7J15_08765</name>
</gene>
<dbReference type="InterPro" id="IPR009936">
    <property type="entry name" value="DUF1468"/>
</dbReference>
<comment type="caution">
    <text evidence="1">The sequence shown here is derived from an EMBL/GenBank/DDBJ whole genome shotgun (WGS) entry which is preliminary data.</text>
</comment>
<evidence type="ECO:0000313" key="2">
    <source>
        <dbReference type="Proteomes" id="UP000093355"/>
    </source>
</evidence>